<dbReference type="GO" id="GO:0016740">
    <property type="term" value="F:transferase activity"/>
    <property type="evidence" value="ECO:0007669"/>
    <property type="project" value="UniProtKB-KW"/>
</dbReference>
<dbReference type="OrthoDB" id="9813383at2"/>
<dbReference type="GO" id="GO:0033969">
    <property type="term" value="F:gamma-glutamyl-gamma-aminobutyrate hydrolase activity"/>
    <property type="evidence" value="ECO:0007669"/>
    <property type="project" value="TreeGrafter"/>
</dbReference>
<dbReference type="GO" id="GO:0006598">
    <property type="term" value="P:polyamine catabolic process"/>
    <property type="evidence" value="ECO:0007669"/>
    <property type="project" value="TreeGrafter"/>
</dbReference>
<protein>
    <submittedName>
        <fullName evidence="1">Putative glutamine amidotransferase</fullName>
    </submittedName>
</protein>
<dbReference type="EMBL" id="FPBV01000016">
    <property type="protein sequence ID" value="SFU97501.1"/>
    <property type="molecule type" value="Genomic_DNA"/>
</dbReference>
<dbReference type="PROSITE" id="PS51273">
    <property type="entry name" value="GATASE_TYPE_1"/>
    <property type="match status" value="1"/>
</dbReference>
<dbReference type="SUPFAM" id="SSF52317">
    <property type="entry name" value="Class I glutamine amidotransferase-like"/>
    <property type="match status" value="1"/>
</dbReference>
<dbReference type="Proteomes" id="UP000183508">
    <property type="component" value="Unassembled WGS sequence"/>
</dbReference>
<keyword evidence="2" id="KW-1185">Reference proteome</keyword>
<dbReference type="CDD" id="cd01745">
    <property type="entry name" value="GATase1_2"/>
    <property type="match status" value="1"/>
</dbReference>
<proteinExistence type="predicted"/>
<keyword evidence="1" id="KW-0808">Transferase</keyword>
<accession>A0A1I7KJA2</accession>
<dbReference type="InterPro" id="IPR029062">
    <property type="entry name" value="Class_I_gatase-like"/>
</dbReference>
<organism evidence="1 2">
    <name type="scientific">Alicyclobacillus macrosporangiidus</name>
    <dbReference type="NCBI Taxonomy" id="392015"/>
    <lineage>
        <taxon>Bacteria</taxon>
        <taxon>Bacillati</taxon>
        <taxon>Bacillota</taxon>
        <taxon>Bacilli</taxon>
        <taxon>Bacillales</taxon>
        <taxon>Alicyclobacillaceae</taxon>
        <taxon>Alicyclobacillus</taxon>
    </lineage>
</organism>
<dbReference type="PANTHER" id="PTHR43235">
    <property type="entry name" value="GLUTAMINE AMIDOTRANSFERASE PB2B2.05-RELATED"/>
    <property type="match status" value="1"/>
</dbReference>
<dbReference type="RefSeq" id="WP_074954303.1">
    <property type="nucleotide sequence ID" value="NZ_FPBV01000016.1"/>
</dbReference>
<evidence type="ECO:0000313" key="2">
    <source>
        <dbReference type="Proteomes" id="UP000183508"/>
    </source>
</evidence>
<sequence>MRPFIGITGTRHVIQTSSPAPVLMGLVCSDDYAKGVEAAGGVPVIIPFLTDEEAIDRLADRLDGLLLAGGEDVDPNRFGESPVTGLGQVVPERDELELALITRMRRRNKPILGICRGIQVLNVAFGGTLYQDLPRQWGGRIQHSQKARRDHLSHSVRMEPDSRLAALFGGRTEVRCNSFHHQAVKDVGDGLRPVAWDEEGLIEAVESVDSDAFVVAVQWHPENLWQRWPEHHGLFRGLVEAAAQRRTVVI</sequence>
<dbReference type="AlphaFoldDB" id="A0A1I7KJA2"/>
<evidence type="ECO:0000313" key="1">
    <source>
        <dbReference type="EMBL" id="SFU97501.1"/>
    </source>
</evidence>
<dbReference type="STRING" id="392015.SAMN05421543_11662"/>
<keyword evidence="1" id="KW-0315">Glutamine amidotransferase</keyword>
<dbReference type="GO" id="GO:0005829">
    <property type="term" value="C:cytosol"/>
    <property type="evidence" value="ECO:0007669"/>
    <property type="project" value="TreeGrafter"/>
</dbReference>
<dbReference type="InterPro" id="IPR011697">
    <property type="entry name" value="Peptidase_C26"/>
</dbReference>
<dbReference type="InterPro" id="IPR044668">
    <property type="entry name" value="PuuD-like"/>
</dbReference>
<dbReference type="eggNOG" id="COG2071">
    <property type="taxonomic scope" value="Bacteria"/>
</dbReference>
<dbReference type="Pfam" id="PF07722">
    <property type="entry name" value="Peptidase_C26"/>
    <property type="match status" value="1"/>
</dbReference>
<name>A0A1I7KJA2_9BACL</name>
<dbReference type="Gene3D" id="3.40.50.880">
    <property type="match status" value="1"/>
</dbReference>
<dbReference type="FunFam" id="3.40.50.880:FF:000030">
    <property type="entry name" value="Gamma-glutamyl-gamma-aminobutyrate hydrolase PuuD"/>
    <property type="match status" value="1"/>
</dbReference>
<gene>
    <name evidence="1" type="ORF">SAMN05421543_11662</name>
</gene>
<dbReference type="PANTHER" id="PTHR43235:SF1">
    <property type="entry name" value="GLUTAMINE AMIDOTRANSFERASE PB2B2.05-RELATED"/>
    <property type="match status" value="1"/>
</dbReference>
<reference evidence="2" key="1">
    <citation type="submission" date="2016-10" db="EMBL/GenBank/DDBJ databases">
        <authorList>
            <person name="Varghese N."/>
        </authorList>
    </citation>
    <scope>NUCLEOTIDE SEQUENCE [LARGE SCALE GENOMIC DNA]</scope>
    <source>
        <strain evidence="2">DSM 17980</strain>
    </source>
</reference>